<dbReference type="CDD" id="cd00190">
    <property type="entry name" value="Tryp_SPc"/>
    <property type="match status" value="2"/>
</dbReference>
<dbReference type="InterPro" id="IPR050430">
    <property type="entry name" value="Peptidase_S1"/>
</dbReference>
<reference evidence="12 13" key="1">
    <citation type="journal article" date="2015" name="Nat. Commun.">
        <title>Lucilia cuprina genome unlocks parasitic fly biology to underpin future interventions.</title>
        <authorList>
            <person name="Anstead C.A."/>
            <person name="Korhonen P.K."/>
            <person name="Young N.D."/>
            <person name="Hall R.S."/>
            <person name="Jex A.R."/>
            <person name="Murali S.C."/>
            <person name="Hughes D.S."/>
            <person name="Lee S.F."/>
            <person name="Perry T."/>
            <person name="Stroehlein A.J."/>
            <person name="Ansell B.R."/>
            <person name="Breugelmans B."/>
            <person name="Hofmann A."/>
            <person name="Qu J."/>
            <person name="Dugan S."/>
            <person name="Lee S.L."/>
            <person name="Chao H."/>
            <person name="Dinh H."/>
            <person name="Han Y."/>
            <person name="Doddapaneni H.V."/>
            <person name="Worley K.C."/>
            <person name="Muzny D.M."/>
            <person name="Ioannidis P."/>
            <person name="Waterhouse R.M."/>
            <person name="Zdobnov E.M."/>
            <person name="James P.J."/>
            <person name="Bagnall N.H."/>
            <person name="Kotze A.C."/>
            <person name="Gibbs R.A."/>
            <person name="Richards S."/>
            <person name="Batterham P."/>
            <person name="Gasser R.B."/>
        </authorList>
    </citation>
    <scope>NUCLEOTIDE SEQUENCE [LARGE SCALE GENOMIC DNA]</scope>
    <source>
        <strain evidence="12 13">LS</strain>
        <tissue evidence="12">Full body</tissue>
    </source>
</reference>
<dbReference type="InterPro" id="IPR009003">
    <property type="entry name" value="Peptidase_S1_PA"/>
</dbReference>
<organism evidence="12 13">
    <name type="scientific">Lucilia cuprina</name>
    <name type="common">Green bottle fly</name>
    <name type="synonym">Australian sheep blowfly</name>
    <dbReference type="NCBI Taxonomy" id="7375"/>
    <lineage>
        <taxon>Eukaryota</taxon>
        <taxon>Metazoa</taxon>
        <taxon>Ecdysozoa</taxon>
        <taxon>Arthropoda</taxon>
        <taxon>Hexapoda</taxon>
        <taxon>Insecta</taxon>
        <taxon>Pterygota</taxon>
        <taxon>Neoptera</taxon>
        <taxon>Endopterygota</taxon>
        <taxon>Diptera</taxon>
        <taxon>Brachycera</taxon>
        <taxon>Muscomorpha</taxon>
        <taxon>Oestroidea</taxon>
        <taxon>Calliphoridae</taxon>
        <taxon>Luciliinae</taxon>
        <taxon>Lucilia</taxon>
    </lineage>
</organism>
<evidence type="ECO:0000256" key="6">
    <source>
        <dbReference type="ARBA" id="ARBA00022825"/>
    </source>
</evidence>
<dbReference type="PROSITE" id="PS00134">
    <property type="entry name" value="TRYPSIN_HIS"/>
    <property type="match status" value="2"/>
</dbReference>
<dbReference type="InterPro" id="IPR043504">
    <property type="entry name" value="Peptidase_S1_PA_chymotrypsin"/>
</dbReference>
<keyword evidence="6 9" id="KW-0720">Serine protease</keyword>
<evidence type="ECO:0000256" key="7">
    <source>
        <dbReference type="ARBA" id="ARBA00023145"/>
    </source>
</evidence>
<sequence length="533" mass="59024">MQKTSTVLILLIATICTNTVNGKRITSYPYVAKEGRVVGGSTAEEGLAPYQVSLQNFWGHSCGGAIIDKEWILTAAHCVLNKDAADILVLTGTQDLTDLTGVYYYVERIYVHCNYDSPSMHNDIALLRLNASIVLNDKTQIIPLQTKPMKDGDDVLLTGWGSEEYFGESPDRLKKVDLKYMKHDRCKIAHDNNPDVDVGHMCTFTKVGEGSCHGDSGGPLVSNGYLVGIVNWGQPCAVGYPDVHASPYYYLDWIRKIMSDMKFNSNINLAAVVWLLMLTNAKAKRIKYVNQSQKNSGRVVGGSTAEEGFAPYQVSLQEGEGHLCGGAIIDPEWIITAAHCVSYSEAEELSILTGTQDLTKPGVFYHVKRIYVHCNYDNPSMHNDIALLHLNTTITFNEKTQAVKLPTKPLNDGDNVVLTGWGTEEPWGNAPERLKKVDLKFLEHERCKEALEYDPDLDVGHICTFTKYGEGSCHGDSGGPLVSNGNLVGIVNWGYPCAIGYPDAYASPYFYYDWIRSIMSGNANCLNRKMKEF</sequence>
<keyword evidence="3" id="KW-0964">Secreted</keyword>
<dbReference type="InterPro" id="IPR001254">
    <property type="entry name" value="Trypsin_dom"/>
</dbReference>
<dbReference type="AlphaFoldDB" id="A0A0L0CRI4"/>
<dbReference type="PROSITE" id="PS50240">
    <property type="entry name" value="TRYPSIN_DOM"/>
    <property type="match status" value="2"/>
</dbReference>
<dbReference type="FunFam" id="2.40.10.10:FF:000047">
    <property type="entry name" value="Trypsin eta"/>
    <property type="match status" value="2"/>
</dbReference>
<dbReference type="InterPro" id="IPR033116">
    <property type="entry name" value="TRYPSIN_SER"/>
</dbReference>
<dbReference type="EMBL" id="JRES01000115">
    <property type="protein sequence ID" value="KNC34044.1"/>
    <property type="molecule type" value="Genomic_DNA"/>
</dbReference>
<keyword evidence="5 9" id="KW-0378">Hydrolase</keyword>
<dbReference type="GO" id="GO:0004252">
    <property type="term" value="F:serine-type endopeptidase activity"/>
    <property type="evidence" value="ECO:0007669"/>
    <property type="project" value="InterPro"/>
</dbReference>
<evidence type="ECO:0000256" key="5">
    <source>
        <dbReference type="ARBA" id="ARBA00022801"/>
    </source>
</evidence>
<evidence type="ECO:0000256" key="9">
    <source>
        <dbReference type="RuleBase" id="RU363034"/>
    </source>
</evidence>
<dbReference type="PRINTS" id="PR00722">
    <property type="entry name" value="CHYMOTRYPSIN"/>
</dbReference>
<evidence type="ECO:0000256" key="1">
    <source>
        <dbReference type="ARBA" id="ARBA00004613"/>
    </source>
</evidence>
<dbReference type="PROSITE" id="PS00135">
    <property type="entry name" value="TRYPSIN_SER"/>
    <property type="match status" value="2"/>
</dbReference>
<feature type="signal peptide" evidence="10">
    <location>
        <begin position="1"/>
        <end position="22"/>
    </location>
</feature>
<keyword evidence="7" id="KW-0865">Zymogen</keyword>
<comment type="subcellular location">
    <subcellularLocation>
        <location evidence="1">Secreted</location>
    </subcellularLocation>
</comment>
<feature type="domain" description="Peptidase S1" evidence="11">
    <location>
        <begin position="299"/>
        <end position="520"/>
    </location>
</feature>
<protein>
    <recommendedName>
        <fullName evidence="11">Peptidase S1 domain-containing protein</fullName>
    </recommendedName>
</protein>
<evidence type="ECO:0000313" key="12">
    <source>
        <dbReference type="EMBL" id="KNC34044.1"/>
    </source>
</evidence>
<dbReference type="OrthoDB" id="8440449at2759"/>
<evidence type="ECO:0000313" key="13">
    <source>
        <dbReference type="Proteomes" id="UP000037069"/>
    </source>
</evidence>
<dbReference type="InterPro" id="IPR001314">
    <property type="entry name" value="Peptidase_S1A"/>
</dbReference>
<comment type="similarity">
    <text evidence="2">Belongs to the peptidase S1 family.</text>
</comment>
<evidence type="ECO:0000256" key="8">
    <source>
        <dbReference type="ARBA" id="ARBA00023157"/>
    </source>
</evidence>
<evidence type="ECO:0000256" key="10">
    <source>
        <dbReference type="SAM" id="SignalP"/>
    </source>
</evidence>
<dbReference type="PANTHER" id="PTHR24276:SF96">
    <property type="entry name" value="PEPTIDASE S1 DOMAIN-CONTAINING PROTEIN"/>
    <property type="match status" value="1"/>
</dbReference>
<dbReference type="OMA" id="RIYVHCN"/>
<evidence type="ECO:0000256" key="3">
    <source>
        <dbReference type="ARBA" id="ARBA00022525"/>
    </source>
</evidence>
<evidence type="ECO:0000256" key="4">
    <source>
        <dbReference type="ARBA" id="ARBA00022670"/>
    </source>
</evidence>
<keyword evidence="10" id="KW-0732">Signal</keyword>
<proteinExistence type="inferred from homology"/>
<dbReference type="SMART" id="SM00020">
    <property type="entry name" value="Tryp_SPc"/>
    <property type="match status" value="2"/>
</dbReference>
<dbReference type="Gene3D" id="2.40.10.10">
    <property type="entry name" value="Trypsin-like serine proteases"/>
    <property type="match status" value="3"/>
</dbReference>
<feature type="chain" id="PRO_5005536734" description="Peptidase S1 domain-containing protein" evidence="10">
    <location>
        <begin position="23"/>
        <end position="533"/>
    </location>
</feature>
<dbReference type="Pfam" id="PF00089">
    <property type="entry name" value="Trypsin"/>
    <property type="match status" value="2"/>
</dbReference>
<dbReference type="SUPFAM" id="SSF50494">
    <property type="entry name" value="Trypsin-like serine proteases"/>
    <property type="match status" value="2"/>
</dbReference>
<dbReference type="Proteomes" id="UP000037069">
    <property type="component" value="Unassembled WGS sequence"/>
</dbReference>
<gene>
    <name evidence="12" type="ORF">FF38_04538</name>
</gene>
<evidence type="ECO:0000256" key="2">
    <source>
        <dbReference type="ARBA" id="ARBA00007664"/>
    </source>
</evidence>
<keyword evidence="4 9" id="KW-0645">Protease</keyword>
<name>A0A0L0CRI4_LUCCU</name>
<keyword evidence="13" id="KW-1185">Reference proteome</keyword>
<comment type="caution">
    <text evidence="12">The sequence shown here is derived from an EMBL/GenBank/DDBJ whole genome shotgun (WGS) entry which is preliminary data.</text>
</comment>
<evidence type="ECO:0000259" key="11">
    <source>
        <dbReference type="PROSITE" id="PS50240"/>
    </source>
</evidence>
<accession>A0A0L0CRI4</accession>
<feature type="domain" description="Peptidase S1" evidence="11">
    <location>
        <begin position="37"/>
        <end position="259"/>
    </location>
</feature>
<dbReference type="GO" id="GO:0016485">
    <property type="term" value="P:protein processing"/>
    <property type="evidence" value="ECO:0007669"/>
    <property type="project" value="UniProtKB-ARBA"/>
</dbReference>
<dbReference type="GO" id="GO:0005576">
    <property type="term" value="C:extracellular region"/>
    <property type="evidence" value="ECO:0007669"/>
    <property type="project" value="UniProtKB-SubCell"/>
</dbReference>
<dbReference type="PANTHER" id="PTHR24276">
    <property type="entry name" value="POLYSERASE-RELATED"/>
    <property type="match status" value="1"/>
</dbReference>
<dbReference type="InterPro" id="IPR018114">
    <property type="entry name" value="TRYPSIN_HIS"/>
</dbReference>
<keyword evidence="8" id="KW-1015">Disulfide bond</keyword>